<dbReference type="GeneID" id="26907333"/>
<sequence>MLKRCFRLHFYISLEQVANIVKAKLNHSEAARNVMLIDVRSTAEVAKTGLIPSAVNIPLPILRDVLAPDSVVDDAEFAFFFGSPRPVKGTTQMVFYCAHGVRSAVACEVVDELGFDNARNFSGSWAQWHNAFSSS</sequence>
<evidence type="ECO:0000313" key="2">
    <source>
        <dbReference type="EMBL" id="KPA77726.1"/>
    </source>
</evidence>
<dbReference type="Proteomes" id="UP000037923">
    <property type="component" value="Unassembled WGS sequence"/>
</dbReference>
<dbReference type="GO" id="GO:0005739">
    <property type="term" value="C:mitochondrion"/>
    <property type="evidence" value="ECO:0007669"/>
    <property type="project" value="TreeGrafter"/>
</dbReference>
<dbReference type="InterPro" id="IPR036873">
    <property type="entry name" value="Rhodanese-like_dom_sf"/>
</dbReference>
<dbReference type="SMART" id="SM00450">
    <property type="entry name" value="RHOD"/>
    <property type="match status" value="1"/>
</dbReference>
<dbReference type="Gene3D" id="3.40.250.10">
    <property type="entry name" value="Rhodanese-like domain"/>
    <property type="match status" value="1"/>
</dbReference>
<feature type="domain" description="Rhodanese" evidence="1">
    <location>
        <begin position="30"/>
        <end position="133"/>
    </location>
</feature>
<proteinExistence type="predicted"/>
<dbReference type="OrthoDB" id="566238at2759"/>
<organism evidence="2 3">
    <name type="scientific">Leptomonas pyrrhocoris</name>
    <name type="common">Firebug parasite</name>
    <dbReference type="NCBI Taxonomy" id="157538"/>
    <lineage>
        <taxon>Eukaryota</taxon>
        <taxon>Discoba</taxon>
        <taxon>Euglenozoa</taxon>
        <taxon>Kinetoplastea</taxon>
        <taxon>Metakinetoplastina</taxon>
        <taxon>Trypanosomatida</taxon>
        <taxon>Trypanosomatidae</taxon>
        <taxon>Leishmaniinae</taxon>
        <taxon>Leptomonas</taxon>
    </lineage>
</organism>
<dbReference type="SUPFAM" id="SSF52821">
    <property type="entry name" value="Rhodanese/Cell cycle control phosphatase"/>
    <property type="match status" value="1"/>
</dbReference>
<dbReference type="PANTHER" id="PTHR44086:SF10">
    <property type="entry name" value="THIOSULFATE SULFURTRANSFERASE_RHODANESE-LIKE DOMAIN-CONTAINING PROTEIN 3"/>
    <property type="match status" value="1"/>
</dbReference>
<dbReference type="VEuPathDB" id="TriTrypDB:LpyrH10_16_2290"/>
<reference evidence="2 3" key="1">
    <citation type="submission" date="2015-07" db="EMBL/GenBank/DDBJ databases">
        <title>High-quality genome of monoxenous trypanosomatid Leptomonas pyrrhocoris.</title>
        <authorList>
            <person name="Flegontov P."/>
            <person name="Butenko A."/>
            <person name="Firsov S."/>
            <person name="Vlcek C."/>
            <person name="Logacheva M.D."/>
            <person name="Field M."/>
            <person name="Filatov D."/>
            <person name="Flegontova O."/>
            <person name="Gerasimov E."/>
            <person name="Jackson A.P."/>
            <person name="Kelly S."/>
            <person name="Opperdoes F."/>
            <person name="O'Reilly A."/>
            <person name="Votypka J."/>
            <person name="Yurchenko V."/>
            <person name="Lukes J."/>
        </authorList>
    </citation>
    <scope>NUCLEOTIDE SEQUENCE [LARGE SCALE GENOMIC DNA]</scope>
    <source>
        <strain evidence="2">H10</strain>
    </source>
</reference>
<dbReference type="InterPro" id="IPR001763">
    <property type="entry name" value="Rhodanese-like_dom"/>
</dbReference>
<evidence type="ECO:0000259" key="1">
    <source>
        <dbReference type="PROSITE" id="PS50206"/>
    </source>
</evidence>
<comment type="caution">
    <text evidence="2">The sequence shown here is derived from an EMBL/GenBank/DDBJ whole genome shotgun (WGS) entry which is preliminary data.</text>
</comment>
<dbReference type="AlphaFoldDB" id="A0A0M9FX70"/>
<dbReference type="GO" id="GO:0004792">
    <property type="term" value="F:thiosulfate-cyanide sulfurtransferase activity"/>
    <property type="evidence" value="ECO:0007669"/>
    <property type="project" value="TreeGrafter"/>
</dbReference>
<accession>A0A0M9FX70</accession>
<name>A0A0M9FX70_LEPPY</name>
<evidence type="ECO:0000313" key="3">
    <source>
        <dbReference type="Proteomes" id="UP000037923"/>
    </source>
</evidence>
<keyword evidence="3" id="KW-1185">Reference proteome</keyword>
<dbReference type="OMA" id="IFYCAHG"/>
<gene>
    <name evidence="2" type="ORF">ABB37_07047</name>
</gene>
<dbReference type="EMBL" id="LGTL01000016">
    <property type="protein sequence ID" value="KPA77726.1"/>
    <property type="molecule type" value="Genomic_DNA"/>
</dbReference>
<dbReference type="PANTHER" id="PTHR44086">
    <property type="entry name" value="THIOSULFATE SULFURTRANSFERASE RDL2, MITOCHONDRIAL-RELATED"/>
    <property type="match status" value="1"/>
</dbReference>
<dbReference type="Pfam" id="PF00581">
    <property type="entry name" value="Rhodanese"/>
    <property type="match status" value="1"/>
</dbReference>
<dbReference type="RefSeq" id="XP_015656165.1">
    <property type="nucleotide sequence ID" value="XM_015805552.1"/>
</dbReference>
<dbReference type="PROSITE" id="PS50206">
    <property type="entry name" value="RHODANESE_3"/>
    <property type="match status" value="1"/>
</dbReference>
<protein>
    <recommendedName>
        <fullName evidence="1">Rhodanese domain-containing protein</fullName>
    </recommendedName>
</protein>